<proteinExistence type="predicted"/>
<accession>A0ABS7SLW4</accession>
<organism evidence="1 2">
    <name type="scientific">Massilia soli</name>
    <dbReference type="NCBI Taxonomy" id="2792854"/>
    <lineage>
        <taxon>Bacteria</taxon>
        <taxon>Pseudomonadati</taxon>
        <taxon>Pseudomonadota</taxon>
        <taxon>Betaproteobacteria</taxon>
        <taxon>Burkholderiales</taxon>
        <taxon>Oxalobacteraceae</taxon>
        <taxon>Telluria group</taxon>
        <taxon>Massilia</taxon>
    </lineage>
</organism>
<name>A0ABS7SLW4_9BURK</name>
<dbReference type="EMBL" id="JAFBIL020000003">
    <property type="protein sequence ID" value="MBZ2207119.1"/>
    <property type="molecule type" value="Genomic_DNA"/>
</dbReference>
<dbReference type="RefSeq" id="WP_223467623.1">
    <property type="nucleotide sequence ID" value="NZ_JAFBIL020000003.1"/>
</dbReference>
<reference evidence="1 2" key="2">
    <citation type="submission" date="2021-08" db="EMBL/GenBank/DDBJ databases">
        <title>Massilia sp. R798.</title>
        <authorList>
            <person name="Baek J.H."/>
            <person name="Jung H.S."/>
            <person name="Kim K.R."/>
            <person name="Jeon C.O."/>
        </authorList>
    </citation>
    <scope>NUCLEOTIDE SEQUENCE [LARGE SCALE GENOMIC DNA]</scope>
    <source>
        <strain evidence="1 2">R798</strain>
    </source>
</reference>
<gene>
    <name evidence="1" type="ORF">I4X03_007585</name>
</gene>
<comment type="caution">
    <text evidence="1">The sequence shown here is derived from an EMBL/GenBank/DDBJ whole genome shotgun (WGS) entry which is preliminary data.</text>
</comment>
<protein>
    <submittedName>
        <fullName evidence="1">Uncharacterized protein</fullName>
    </submittedName>
</protein>
<keyword evidence="2" id="KW-1185">Reference proteome</keyword>
<evidence type="ECO:0000313" key="2">
    <source>
        <dbReference type="Proteomes" id="UP000809349"/>
    </source>
</evidence>
<sequence>MSGWDYSGLLGQVERRFNRDQRDVVQASWSSVVNRFAHVKIHLQDLEQCEANVIKDRSQIDLMHEIFRFNENRIDEITLRASAFGLAAVQALHSVSDIVGTATALSLGTAKWTGYLNDVIKKHQVHQPVLGPLIEELQSHKDYVYLADIVNQSKHQNVVNAKFALDMTGTHPNRYEFLSFVRHSKAGKSEHQSREIKSFLAQEAGRQAGIVIRIGQALETLL</sequence>
<reference evidence="1 2" key="1">
    <citation type="submission" date="2021-01" db="EMBL/GenBank/DDBJ databases">
        <authorList>
            <person name="Ruan W."/>
            <person name="Khan S.A."/>
            <person name="Jeon C.O."/>
        </authorList>
    </citation>
    <scope>NUCLEOTIDE SEQUENCE [LARGE SCALE GENOMIC DNA]</scope>
    <source>
        <strain evidence="1 2">R798</strain>
    </source>
</reference>
<dbReference type="Proteomes" id="UP000809349">
    <property type="component" value="Unassembled WGS sequence"/>
</dbReference>
<evidence type="ECO:0000313" key="1">
    <source>
        <dbReference type="EMBL" id="MBZ2207119.1"/>
    </source>
</evidence>